<organism evidence="1">
    <name type="scientific">Arundo donax</name>
    <name type="common">Giant reed</name>
    <name type="synonym">Donax arundinaceus</name>
    <dbReference type="NCBI Taxonomy" id="35708"/>
    <lineage>
        <taxon>Eukaryota</taxon>
        <taxon>Viridiplantae</taxon>
        <taxon>Streptophyta</taxon>
        <taxon>Embryophyta</taxon>
        <taxon>Tracheophyta</taxon>
        <taxon>Spermatophyta</taxon>
        <taxon>Magnoliopsida</taxon>
        <taxon>Liliopsida</taxon>
        <taxon>Poales</taxon>
        <taxon>Poaceae</taxon>
        <taxon>PACMAD clade</taxon>
        <taxon>Arundinoideae</taxon>
        <taxon>Arundineae</taxon>
        <taxon>Arundo</taxon>
    </lineage>
</organism>
<reference evidence="1" key="2">
    <citation type="journal article" date="2015" name="Data Brief">
        <title>Shoot transcriptome of the giant reed, Arundo donax.</title>
        <authorList>
            <person name="Barrero R.A."/>
            <person name="Guerrero F.D."/>
            <person name="Moolhuijzen P."/>
            <person name="Goolsby J.A."/>
            <person name="Tidwell J."/>
            <person name="Bellgard S.E."/>
            <person name="Bellgard M.I."/>
        </authorList>
    </citation>
    <scope>NUCLEOTIDE SEQUENCE</scope>
    <source>
        <tissue evidence="1">Shoot tissue taken approximately 20 cm above the soil surface</tissue>
    </source>
</reference>
<dbReference type="EMBL" id="GBRH01229405">
    <property type="protein sequence ID" value="JAD68490.1"/>
    <property type="molecule type" value="Transcribed_RNA"/>
</dbReference>
<sequence length="16" mass="1570">MSGDCCAVATATAIKQ</sequence>
<name>A0A0A9C503_ARUDO</name>
<reference evidence="1" key="1">
    <citation type="submission" date="2014-09" db="EMBL/GenBank/DDBJ databases">
        <authorList>
            <person name="Magalhaes I.L.F."/>
            <person name="Oliveira U."/>
            <person name="Santos F.R."/>
            <person name="Vidigal T.H.D.A."/>
            <person name="Brescovit A.D."/>
            <person name="Santos A.J."/>
        </authorList>
    </citation>
    <scope>NUCLEOTIDE SEQUENCE</scope>
    <source>
        <tissue evidence="1">Shoot tissue taken approximately 20 cm above the soil surface</tissue>
    </source>
</reference>
<dbReference type="AlphaFoldDB" id="A0A0A9C503"/>
<protein>
    <submittedName>
        <fullName evidence="1">Uncharacterized protein</fullName>
    </submittedName>
</protein>
<accession>A0A0A9C503</accession>
<proteinExistence type="predicted"/>
<evidence type="ECO:0000313" key="1">
    <source>
        <dbReference type="EMBL" id="JAD68490.1"/>
    </source>
</evidence>